<feature type="compositionally biased region" description="Low complexity" evidence="2">
    <location>
        <begin position="82"/>
        <end position="96"/>
    </location>
</feature>
<gene>
    <name evidence="3" type="ORF">L207DRAFT_575212</name>
</gene>
<name>A0A2J6SCQ8_HYAVF</name>
<sequence>MPVLSVNHLPVSSNSLFLQKPFTILPVQHISPRTYSPRTPQTSFMSAPIQDRSITIFHKGKPITWRPRDQILPPTSIPTSPPTYTLSPSPTTSASAVEAQPEVVSSEGKKTGRTTKLKARFKKGFEKLFPQMTKQKQATKVFNTGIDTFSSGKHSFVDRLKVWKLGHNGRFDSPCEGCHSKNARLDSDDPISSHSTEDLIMNHLQAPSVNEERVNNERLERMMVPSEMSIQRSAPIPIPGAKRSFRACCPRRGKENQKDGNVGIHVKDVAINTSTMPDDMIHVGIQESPVVSPRHFATSDESLPEDGQPRSPVRECFSIDEETMSDLELSPVGLGCTGLSPDLVQVPRDVESPVCFEIRCPPGVDLETGLREAMESSLPHIEVEPDDSNSPNAPVLDTAEHEADKTHSSNAPALNAADDDDHKVDAPEISLAESFTRTRSSLSSADGHSAPSHSFLIEGPFSRLGSDFVDVEDYLQNPSSPPKYPALDSSATTEDFGFRQQQENPFHRLIRLLGSDSEDPPSVELSQKEVLETWEQSTGLGPDAKYYFSRYRPIPGSIQDGALLRPLSPPSTCSSPTHSPHLRGGGDESRFSLFRSVGKGKLVGNVERGKALLNEQVSGTYMIGAWGRNETWREFGVKMEKRVAKRKQLAELDEAIEKLKAEKASAGGKGFFGEAVANVKDWFVLGKGAEEAEELDVTVTEQRTRIAG</sequence>
<feature type="region of interest" description="Disordered" evidence="2">
    <location>
        <begin position="381"/>
        <end position="421"/>
    </location>
</feature>
<evidence type="ECO:0000256" key="1">
    <source>
        <dbReference type="SAM" id="Coils"/>
    </source>
</evidence>
<dbReference type="Proteomes" id="UP000235786">
    <property type="component" value="Unassembled WGS sequence"/>
</dbReference>
<accession>A0A2J6SCQ8</accession>
<feature type="region of interest" description="Disordered" evidence="2">
    <location>
        <begin position="65"/>
        <end position="114"/>
    </location>
</feature>
<organism evidence="3 4">
    <name type="scientific">Hyaloscypha variabilis (strain UAMH 11265 / GT02V1 / F)</name>
    <name type="common">Meliniomyces variabilis</name>
    <dbReference type="NCBI Taxonomy" id="1149755"/>
    <lineage>
        <taxon>Eukaryota</taxon>
        <taxon>Fungi</taxon>
        <taxon>Dikarya</taxon>
        <taxon>Ascomycota</taxon>
        <taxon>Pezizomycotina</taxon>
        <taxon>Leotiomycetes</taxon>
        <taxon>Helotiales</taxon>
        <taxon>Hyaloscyphaceae</taxon>
        <taxon>Hyaloscypha</taxon>
        <taxon>Hyaloscypha variabilis</taxon>
    </lineage>
</organism>
<evidence type="ECO:0000313" key="3">
    <source>
        <dbReference type="EMBL" id="PMD48550.1"/>
    </source>
</evidence>
<dbReference type="EMBL" id="KZ613937">
    <property type="protein sequence ID" value="PMD48550.1"/>
    <property type="molecule type" value="Genomic_DNA"/>
</dbReference>
<evidence type="ECO:0000313" key="4">
    <source>
        <dbReference type="Proteomes" id="UP000235786"/>
    </source>
</evidence>
<keyword evidence="1" id="KW-0175">Coiled coil</keyword>
<proteinExistence type="predicted"/>
<evidence type="ECO:0000256" key="2">
    <source>
        <dbReference type="SAM" id="MobiDB-lite"/>
    </source>
</evidence>
<protein>
    <submittedName>
        <fullName evidence="3">Uncharacterized protein</fullName>
    </submittedName>
</protein>
<dbReference type="AlphaFoldDB" id="A0A2J6SCQ8"/>
<keyword evidence="4" id="KW-1185">Reference proteome</keyword>
<feature type="coiled-coil region" evidence="1">
    <location>
        <begin position="642"/>
        <end position="669"/>
    </location>
</feature>
<dbReference type="OrthoDB" id="3559485at2759"/>
<reference evidence="3 4" key="1">
    <citation type="submission" date="2016-04" db="EMBL/GenBank/DDBJ databases">
        <title>A degradative enzymes factory behind the ericoid mycorrhizal symbiosis.</title>
        <authorList>
            <consortium name="DOE Joint Genome Institute"/>
            <person name="Martino E."/>
            <person name="Morin E."/>
            <person name="Grelet G."/>
            <person name="Kuo A."/>
            <person name="Kohler A."/>
            <person name="Daghino S."/>
            <person name="Barry K."/>
            <person name="Choi C."/>
            <person name="Cichocki N."/>
            <person name="Clum A."/>
            <person name="Copeland A."/>
            <person name="Hainaut M."/>
            <person name="Haridas S."/>
            <person name="Labutti K."/>
            <person name="Lindquist E."/>
            <person name="Lipzen A."/>
            <person name="Khouja H.-R."/>
            <person name="Murat C."/>
            <person name="Ohm R."/>
            <person name="Olson A."/>
            <person name="Spatafora J."/>
            <person name="Veneault-Fourrey C."/>
            <person name="Henrissat B."/>
            <person name="Grigoriev I."/>
            <person name="Martin F."/>
            <person name="Perotto S."/>
        </authorList>
    </citation>
    <scope>NUCLEOTIDE SEQUENCE [LARGE SCALE GENOMIC DNA]</scope>
    <source>
        <strain evidence="3 4">F</strain>
    </source>
</reference>
<feature type="compositionally biased region" description="Basic and acidic residues" evidence="2">
    <location>
        <begin position="398"/>
        <end position="407"/>
    </location>
</feature>